<dbReference type="AlphaFoldDB" id="A0A0G4NZG5"/>
<feature type="transmembrane region" description="Helical" evidence="1">
    <location>
        <begin position="244"/>
        <end position="262"/>
    </location>
</feature>
<accession>A0A0G4NZG5</accession>
<sequence length="263" mass="29058">MDRAFSDQERGNIKHPLTFRSIYNAIHCICATQSLHTFSRALVIGLVYQVTHYAIRACLEIAILRHEFLKPFAYACSSVLLCKLHLIWTCATISAHPLPLLSVTENTDQRKWTHLALPSFTYGICQALMYEAQSLIQGSMISTGDEMSISRRAGAETFAVIIMLAFRLTGLLPASIALILTEASLLPSKLETIILSPTKNRGSTIADLRGGCKMPLGIAAFTSSLKGFGVPQLLWLIELHLKKCFVQIAIELLTLPIIIFSIL</sequence>
<feature type="transmembrane region" description="Helical" evidence="1">
    <location>
        <begin position="157"/>
        <end position="180"/>
    </location>
</feature>
<dbReference type="EMBL" id="HG793136">
    <property type="protein sequence ID" value="CRL19457.1"/>
    <property type="molecule type" value="Genomic_DNA"/>
</dbReference>
<dbReference type="Proteomes" id="UP000053732">
    <property type="component" value="Unassembled WGS sequence"/>
</dbReference>
<keyword evidence="1" id="KW-0812">Transmembrane</keyword>
<protein>
    <submittedName>
        <fullName evidence="2">Str. FM013</fullName>
    </submittedName>
</protein>
<keyword evidence="1" id="KW-1133">Transmembrane helix</keyword>
<dbReference type="STRING" id="1429867.A0A0G4NZG5"/>
<keyword evidence="3" id="KW-1185">Reference proteome</keyword>
<proteinExistence type="predicted"/>
<organism evidence="2 3">
    <name type="scientific">Penicillium camemberti (strain FM 013)</name>
    <dbReference type="NCBI Taxonomy" id="1429867"/>
    <lineage>
        <taxon>Eukaryota</taxon>
        <taxon>Fungi</taxon>
        <taxon>Dikarya</taxon>
        <taxon>Ascomycota</taxon>
        <taxon>Pezizomycotina</taxon>
        <taxon>Eurotiomycetes</taxon>
        <taxon>Eurotiomycetidae</taxon>
        <taxon>Eurotiales</taxon>
        <taxon>Aspergillaceae</taxon>
        <taxon>Penicillium</taxon>
    </lineage>
</organism>
<evidence type="ECO:0000313" key="2">
    <source>
        <dbReference type="EMBL" id="CRL19457.1"/>
    </source>
</evidence>
<evidence type="ECO:0000313" key="3">
    <source>
        <dbReference type="Proteomes" id="UP000053732"/>
    </source>
</evidence>
<feature type="transmembrane region" description="Helical" evidence="1">
    <location>
        <begin position="216"/>
        <end position="237"/>
    </location>
</feature>
<name>A0A0G4NZG5_PENC3</name>
<evidence type="ECO:0000256" key="1">
    <source>
        <dbReference type="SAM" id="Phobius"/>
    </source>
</evidence>
<gene>
    <name evidence="2" type="ORF">PCAMFM013_S003g000248</name>
</gene>
<keyword evidence="1" id="KW-0472">Membrane</keyword>
<reference evidence="2 3" key="1">
    <citation type="journal article" date="2014" name="Nat. Commun.">
        <title>Multiple recent horizontal transfers of a large genomic region in cheese making fungi.</title>
        <authorList>
            <person name="Cheeseman K."/>
            <person name="Ropars J."/>
            <person name="Renault P."/>
            <person name="Dupont J."/>
            <person name="Gouzy J."/>
            <person name="Branca A."/>
            <person name="Abraham A.L."/>
            <person name="Ceppi M."/>
            <person name="Conseiller E."/>
            <person name="Debuchy R."/>
            <person name="Malagnac F."/>
            <person name="Goarin A."/>
            <person name="Silar P."/>
            <person name="Lacoste S."/>
            <person name="Sallet E."/>
            <person name="Bensimon A."/>
            <person name="Giraud T."/>
            <person name="Brygoo Y."/>
        </authorList>
    </citation>
    <scope>NUCLEOTIDE SEQUENCE [LARGE SCALE GENOMIC DNA]</scope>
    <source>
        <strain evidence="3">FM 013</strain>
    </source>
</reference>